<accession>A0ABP5V214</accession>
<protein>
    <submittedName>
        <fullName evidence="1">Uncharacterized protein</fullName>
    </submittedName>
</protein>
<reference evidence="2" key="1">
    <citation type="journal article" date="2019" name="Int. J. Syst. Evol. Microbiol.">
        <title>The Global Catalogue of Microorganisms (GCM) 10K type strain sequencing project: providing services to taxonomists for standard genome sequencing and annotation.</title>
        <authorList>
            <consortium name="The Broad Institute Genomics Platform"/>
            <consortium name="The Broad Institute Genome Sequencing Center for Infectious Disease"/>
            <person name="Wu L."/>
            <person name="Ma J."/>
        </authorList>
    </citation>
    <scope>NUCLEOTIDE SEQUENCE [LARGE SCALE GENOMIC DNA]</scope>
    <source>
        <strain evidence="2">JCM 6921</strain>
    </source>
</reference>
<evidence type="ECO:0000313" key="2">
    <source>
        <dbReference type="Proteomes" id="UP001500058"/>
    </source>
</evidence>
<evidence type="ECO:0000313" key="1">
    <source>
        <dbReference type="EMBL" id="GAA2391584.1"/>
    </source>
</evidence>
<dbReference type="Proteomes" id="UP001500058">
    <property type="component" value="Unassembled WGS sequence"/>
</dbReference>
<organism evidence="1 2">
    <name type="scientific">Streptomyces glaucosporus</name>
    <dbReference type="NCBI Taxonomy" id="284044"/>
    <lineage>
        <taxon>Bacteria</taxon>
        <taxon>Bacillati</taxon>
        <taxon>Actinomycetota</taxon>
        <taxon>Actinomycetes</taxon>
        <taxon>Kitasatosporales</taxon>
        <taxon>Streptomycetaceae</taxon>
        <taxon>Streptomyces</taxon>
    </lineage>
</organism>
<dbReference type="EMBL" id="BAAATJ010000004">
    <property type="protein sequence ID" value="GAA2391584.1"/>
    <property type="molecule type" value="Genomic_DNA"/>
</dbReference>
<proteinExistence type="predicted"/>
<comment type="caution">
    <text evidence="1">The sequence shown here is derived from an EMBL/GenBank/DDBJ whole genome shotgun (WGS) entry which is preliminary data.</text>
</comment>
<sequence>MWSDADFEEMGWHDNTVHGLYVQETDDVLPRLLLDLDYIVRWVHPAPDEKYFSFWISPATLVFEGVWDLEGDLGFKGEVPDLRIDALHRLEPDDEHRDLPLWHVQGHAFDLRFRASGYRQYLRRAPRLVSRLSLLPGERGGCSFDEAGFD</sequence>
<name>A0ABP5V214_9ACTN</name>
<gene>
    <name evidence="1" type="ORF">GCM10010420_14740</name>
</gene>
<keyword evidence="2" id="KW-1185">Reference proteome</keyword>